<dbReference type="AlphaFoldDB" id="A0A1H7VSP3"/>
<evidence type="ECO:0000256" key="2">
    <source>
        <dbReference type="SAM" id="MobiDB-lite"/>
    </source>
</evidence>
<dbReference type="Proteomes" id="UP000182160">
    <property type="component" value="Unassembled WGS sequence"/>
</dbReference>
<dbReference type="InterPro" id="IPR005632">
    <property type="entry name" value="Chaperone_Skp"/>
</dbReference>
<dbReference type="SUPFAM" id="SSF111384">
    <property type="entry name" value="OmpH-like"/>
    <property type="match status" value="1"/>
</dbReference>
<gene>
    <name evidence="3" type="ORF">SAMN04488077_102140</name>
</gene>
<dbReference type="EMBL" id="FOBO01000002">
    <property type="protein sequence ID" value="SEM11817.1"/>
    <property type="molecule type" value="Genomic_DNA"/>
</dbReference>
<protein>
    <submittedName>
        <fullName evidence="3">Periplasmic chaperone for outer membrane proteins Skp</fullName>
    </submittedName>
</protein>
<feature type="region of interest" description="Disordered" evidence="2">
    <location>
        <begin position="176"/>
        <end position="205"/>
    </location>
</feature>
<name>A0A1H7VSP3_9RHOB</name>
<dbReference type="GO" id="GO:0051082">
    <property type="term" value="F:unfolded protein binding"/>
    <property type="evidence" value="ECO:0007669"/>
    <property type="project" value="InterPro"/>
</dbReference>
<dbReference type="Gene3D" id="3.30.910.20">
    <property type="entry name" value="Skp domain"/>
    <property type="match status" value="1"/>
</dbReference>
<dbReference type="SMART" id="SM00935">
    <property type="entry name" value="OmpH"/>
    <property type="match status" value="1"/>
</dbReference>
<accession>A0A1H7VSP3</accession>
<dbReference type="InterPro" id="IPR024930">
    <property type="entry name" value="Skp_dom_sf"/>
</dbReference>
<dbReference type="RefSeq" id="WP_074784847.1">
    <property type="nucleotide sequence ID" value="NZ_FOBO01000002.1"/>
</dbReference>
<evidence type="ECO:0000313" key="4">
    <source>
        <dbReference type="Proteomes" id="UP000182160"/>
    </source>
</evidence>
<organism evidence="3 4">
    <name type="scientific">Roseovarius tolerans</name>
    <dbReference type="NCBI Taxonomy" id="74031"/>
    <lineage>
        <taxon>Bacteria</taxon>
        <taxon>Pseudomonadati</taxon>
        <taxon>Pseudomonadota</taxon>
        <taxon>Alphaproteobacteria</taxon>
        <taxon>Rhodobacterales</taxon>
        <taxon>Roseobacteraceae</taxon>
        <taxon>Roseovarius</taxon>
    </lineage>
</organism>
<evidence type="ECO:0000256" key="1">
    <source>
        <dbReference type="SAM" id="Coils"/>
    </source>
</evidence>
<evidence type="ECO:0000313" key="3">
    <source>
        <dbReference type="EMBL" id="SEM11817.1"/>
    </source>
</evidence>
<keyword evidence="1" id="KW-0175">Coiled coil</keyword>
<reference evidence="3 4" key="1">
    <citation type="submission" date="2016-10" db="EMBL/GenBank/DDBJ databases">
        <authorList>
            <person name="de Groot N.N."/>
        </authorList>
    </citation>
    <scope>NUCLEOTIDE SEQUENCE [LARGE SCALE GENOMIC DNA]</scope>
    <source>
        <strain evidence="3 4">DSM 11457</strain>
    </source>
</reference>
<sequence>MRAGLFRAGVIIALGLGVPQGAAAQQLGVVTSDVIVIDAERLLSETDYGQRLQREIQAERDRLIAYNDRVASDLEAEEQALTEMRSESEPDAFREMADAFDAKVTQLRQDSERMSRELERRRDLAPLQFMRVVQPVLSELLQETEAVVLLDRRSVLLHAEVADVTDLAITRINATVGTGPQSLPEPQPEENGAVEMPELPAPGGD</sequence>
<feature type="coiled-coil region" evidence="1">
    <location>
        <begin position="49"/>
        <end position="87"/>
    </location>
</feature>
<proteinExistence type="predicted"/>
<dbReference type="Pfam" id="PF03938">
    <property type="entry name" value="OmpH"/>
    <property type="match status" value="1"/>
</dbReference>